<gene>
    <name evidence="2" type="ORF">COMA1_40285</name>
</gene>
<name>A0A0S4LRW5_9BACT</name>
<dbReference type="Proteomes" id="UP000199032">
    <property type="component" value="Unassembled WGS sequence"/>
</dbReference>
<evidence type="ECO:0000313" key="3">
    <source>
        <dbReference type="Proteomes" id="UP000199032"/>
    </source>
</evidence>
<dbReference type="EMBL" id="CZQA01000010">
    <property type="protein sequence ID" value="CUS37842.1"/>
    <property type="molecule type" value="Genomic_DNA"/>
</dbReference>
<keyword evidence="3" id="KW-1185">Reference proteome</keyword>
<proteinExistence type="predicted"/>
<sequence>MSPALNDGQNDNAADKTYYLDGVLGIGTQEPQAQLHLSAGDAWGDLRIFSPKDPEADFAYNGGSDSVFSFSNYGADSGTTTFRHGSRDLLVIKNDGNIGIGTASPNHKFHVVAADAVGLFESTGEQAYLRLSTNEGLDSRVEITNRPGGRLSLWTVGGGDALNITKTGNVGIGTTIPKAKLHVTADIIAGSDVNGQKFIFHSRTNGGGDFLHITGDDANGNWLWDRGLVFVRGTGNIGIGTANLTSRLHVAGNGGVLSLEGRDHAYIQWYPDGINAGRKAWMGFGDVNEERFVIANDFPNRGVLFTGNIGTRGLDPHGGGHYPSNWDGGIHTWDVVCEATVGYSGLRQWSSIREKENVDYIGKVLDRIEALNPARFDRKPGYHNQSKGNLGFIAEEVKEIFPELVDADEQSDFFATSVRTDGMLALAIAGIKELSQQLRSLQSTLCIDKPEHNTLSRYTSWEDHTTPVQILRESTCLSRDGANEQYVLVRFHGAVDGISQVQCTRAYQIPNGVTKDLLLQEKYNDWCREVQLKRI</sequence>
<dbReference type="InterPro" id="IPR030392">
    <property type="entry name" value="S74_ICA"/>
</dbReference>
<evidence type="ECO:0000259" key="1">
    <source>
        <dbReference type="PROSITE" id="PS51688"/>
    </source>
</evidence>
<protein>
    <recommendedName>
        <fullName evidence="1">Peptidase S74 domain-containing protein</fullName>
    </recommendedName>
</protein>
<accession>A0A0S4LRW5</accession>
<dbReference type="AlphaFoldDB" id="A0A0S4LRW5"/>
<dbReference type="RefSeq" id="WP_176698114.1">
    <property type="nucleotide sequence ID" value="NZ_CZQA01000010.1"/>
</dbReference>
<evidence type="ECO:0000313" key="2">
    <source>
        <dbReference type="EMBL" id="CUS37842.1"/>
    </source>
</evidence>
<reference evidence="2 3" key="1">
    <citation type="submission" date="2015-10" db="EMBL/GenBank/DDBJ databases">
        <authorList>
            <person name="Gilbert D.G."/>
        </authorList>
    </citation>
    <scope>NUCLEOTIDE SEQUENCE [LARGE SCALE GENOMIC DNA]</scope>
    <source>
        <strain evidence="2">COMA1</strain>
    </source>
</reference>
<dbReference type="Pfam" id="PF13884">
    <property type="entry name" value="Peptidase_S74"/>
    <property type="match status" value="1"/>
</dbReference>
<dbReference type="PROSITE" id="PS51688">
    <property type="entry name" value="ICA"/>
    <property type="match status" value="1"/>
</dbReference>
<feature type="domain" description="Peptidase S74" evidence="1">
    <location>
        <begin position="350"/>
        <end position="445"/>
    </location>
</feature>
<organism evidence="2 3">
    <name type="scientific">Candidatus Nitrospira nitrosa</name>
    <dbReference type="NCBI Taxonomy" id="1742972"/>
    <lineage>
        <taxon>Bacteria</taxon>
        <taxon>Pseudomonadati</taxon>
        <taxon>Nitrospirota</taxon>
        <taxon>Nitrospiria</taxon>
        <taxon>Nitrospirales</taxon>
        <taxon>Nitrospiraceae</taxon>
        <taxon>Nitrospira</taxon>
    </lineage>
</organism>